<gene>
    <name evidence="1" type="ORF">HPB47_002436</name>
</gene>
<dbReference type="Proteomes" id="UP000805193">
    <property type="component" value="Unassembled WGS sequence"/>
</dbReference>
<comment type="caution">
    <text evidence="1">The sequence shown here is derived from an EMBL/GenBank/DDBJ whole genome shotgun (WGS) entry which is preliminary data.</text>
</comment>
<protein>
    <submittedName>
        <fullName evidence="1">Uncharacterized protein</fullName>
    </submittedName>
</protein>
<evidence type="ECO:0000313" key="2">
    <source>
        <dbReference type="Proteomes" id="UP000805193"/>
    </source>
</evidence>
<keyword evidence="2" id="KW-1185">Reference proteome</keyword>
<dbReference type="EMBL" id="JABSTQ010010332">
    <property type="protein sequence ID" value="KAG0421687.1"/>
    <property type="molecule type" value="Genomic_DNA"/>
</dbReference>
<proteinExistence type="predicted"/>
<reference evidence="1 2" key="1">
    <citation type="journal article" date="2020" name="Cell">
        <title>Large-Scale Comparative Analyses of Tick Genomes Elucidate Their Genetic Diversity and Vector Capacities.</title>
        <authorList>
            <consortium name="Tick Genome and Microbiome Consortium (TIGMIC)"/>
            <person name="Jia N."/>
            <person name="Wang J."/>
            <person name="Shi W."/>
            <person name="Du L."/>
            <person name="Sun Y."/>
            <person name="Zhan W."/>
            <person name="Jiang J.F."/>
            <person name="Wang Q."/>
            <person name="Zhang B."/>
            <person name="Ji P."/>
            <person name="Bell-Sakyi L."/>
            <person name="Cui X.M."/>
            <person name="Yuan T.T."/>
            <person name="Jiang B.G."/>
            <person name="Yang W.F."/>
            <person name="Lam T.T."/>
            <person name="Chang Q.C."/>
            <person name="Ding S.J."/>
            <person name="Wang X.J."/>
            <person name="Zhu J.G."/>
            <person name="Ruan X.D."/>
            <person name="Zhao L."/>
            <person name="Wei J.T."/>
            <person name="Ye R.Z."/>
            <person name="Que T.C."/>
            <person name="Du C.H."/>
            <person name="Zhou Y.H."/>
            <person name="Cheng J.X."/>
            <person name="Dai P.F."/>
            <person name="Guo W.B."/>
            <person name="Han X.H."/>
            <person name="Huang E.J."/>
            <person name="Li L.F."/>
            <person name="Wei W."/>
            <person name="Gao Y.C."/>
            <person name="Liu J.Z."/>
            <person name="Shao H.Z."/>
            <person name="Wang X."/>
            <person name="Wang C.C."/>
            <person name="Yang T.C."/>
            <person name="Huo Q.B."/>
            <person name="Li W."/>
            <person name="Chen H.Y."/>
            <person name="Chen S.E."/>
            <person name="Zhou L.G."/>
            <person name="Ni X.B."/>
            <person name="Tian J.H."/>
            <person name="Sheng Y."/>
            <person name="Liu T."/>
            <person name="Pan Y.S."/>
            <person name="Xia L.Y."/>
            <person name="Li J."/>
            <person name="Zhao F."/>
            <person name="Cao W.C."/>
        </authorList>
    </citation>
    <scope>NUCLEOTIDE SEQUENCE [LARGE SCALE GENOMIC DNA]</scope>
    <source>
        <strain evidence="1">Iper-2018</strain>
    </source>
</reference>
<name>A0AC60PMG0_IXOPE</name>
<sequence length="469" mass="53133">MAEFIGSPDPEIADRVHQQRNDDTELWTATAIYERQRQPDNWMPPSLIDDSNLSSEEEVRERNERRCAQQREWFRNRREAAIASSSTASNASDSLAEEEQIARLESHRREEKLQLRCSSFSSRVEMLVPMPGILEKRLRDFPQLHDREYVDAHFPELENPPLVLPLTGDPKRVVYFIYEYDPLLDSSNATMDDWICIARDIELNYKDFDGFVILHGTDTMAYTASALSFVFENLGKSVIITGSQIPVFEPRSDGRDNLLNALILAGNYAIPEVGLMFHNQLFRGNRTSKFSVDQLDAFASFNLRPLATIGTHIEIEWNLVESRRRLEPAAPKLFRAHDLLNRNVGLLRFFPSITLEVVHAFLRPPVQGVVLQTYGAGNAPTARLDIMDEIRSANERGVLLLNCSQCPQGAVDPAYETGNALLEAGVIPGSDMTPEAALTKLSYVLSKTEWTHETKKKKSPLSPYKIIED</sequence>
<accession>A0AC60PMG0</accession>
<evidence type="ECO:0000313" key="1">
    <source>
        <dbReference type="EMBL" id="KAG0421687.1"/>
    </source>
</evidence>
<organism evidence="1 2">
    <name type="scientific">Ixodes persulcatus</name>
    <name type="common">Taiga tick</name>
    <dbReference type="NCBI Taxonomy" id="34615"/>
    <lineage>
        <taxon>Eukaryota</taxon>
        <taxon>Metazoa</taxon>
        <taxon>Ecdysozoa</taxon>
        <taxon>Arthropoda</taxon>
        <taxon>Chelicerata</taxon>
        <taxon>Arachnida</taxon>
        <taxon>Acari</taxon>
        <taxon>Parasitiformes</taxon>
        <taxon>Ixodida</taxon>
        <taxon>Ixodoidea</taxon>
        <taxon>Ixodidae</taxon>
        <taxon>Ixodinae</taxon>
        <taxon>Ixodes</taxon>
    </lineage>
</organism>